<dbReference type="GO" id="GO:0008483">
    <property type="term" value="F:transaminase activity"/>
    <property type="evidence" value="ECO:0007669"/>
    <property type="project" value="UniProtKB-KW"/>
</dbReference>
<keyword evidence="9" id="KW-0032">Aminotransferase</keyword>
<comment type="similarity">
    <text evidence="2 7">Belongs to the group II decarboxylase family.</text>
</comment>
<dbReference type="SUPFAM" id="SSF53383">
    <property type="entry name" value="PLP-dependent transferases"/>
    <property type="match status" value="1"/>
</dbReference>
<feature type="modified residue" description="N6-(pyridoxal phosphate)lysine" evidence="6">
    <location>
        <position position="340"/>
    </location>
</feature>
<evidence type="ECO:0000256" key="5">
    <source>
        <dbReference type="ARBA" id="ARBA00023239"/>
    </source>
</evidence>
<dbReference type="PANTHER" id="PTHR45677">
    <property type="entry name" value="GLUTAMATE DECARBOXYLASE-RELATED"/>
    <property type="match status" value="1"/>
</dbReference>
<proteinExistence type="inferred from homology"/>
<dbReference type="Proteomes" id="UP000475214">
    <property type="component" value="Unassembled WGS sequence"/>
</dbReference>
<feature type="compositionally biased region" description="Gly residues" evidence="8">
    <location>
        <begin position="197"/>
        <end position="209"/>
    </location>
</feature>
<evidence type="ECO:0000256" key="3">
    <source>
        <dbReference type="ARBA" id="ARBA00022793"/>
    </source>
</evidence>
<dbReference type="InterPro" id="IPR015422">
    <property type="entry name" value="PyrdxlP-dep_Trfase_small"/>
</dbReference>
<sequence length="563" mass="58593">MITPQIHDDHGSAAVDFLDGSAEADDALRRAAAAVVEAVLSSRPGPPFPAIAPEQLKAQIDAVDPLPDEGAPLDEVLAQVTRDVLANDAKPAQPWCAAHLHSPTLLTAAATELAIGVTNQSMDSFDQAPAATYAEDRLVRSLAGLLGLPDGEEPEIGGPGSTGGGVLTSGGTSSNLLGLLLARDRAAVRSGRSEGSAGTGRTEGSGGSGLPADAASWRVLASDAAHVSIRQACAVLGLGRDAVVPVTTDDAGRMRADALDQTLDEVERTGGRVIAIVGTAGTTDSGSVDPLDVLADRAARCGAWLHVDAAVGAGLALSERLRPMLDGIQHADSITADLHKLWWQPIGASALLVRDIGTLHGFREPAAYLNRQEDTGVLNLVDRSLDTSRRFDALKVLVSLRATGRRRLSRYVEHIVGLAADAARYIASHPDLQLVADPQTVTVLFRCRPARTGSAGHHLTGLDRLNTDVQRTLLARGQAVVGRTRWRGQVVLKLTLVNPLTGIDDVTGLLDLIAATARSMAGEHTARAHTVHELAAGEDGPVEHADSGMSTRAGSATRVIGGH</sequence>
<dbReference type="PROSITE" id="PS00392">
    <property type="entry name" value="DDC_GAD_HDC_YDC"/>
    <property type="match status" value="1"/>
</dbReference>
<dbReference type="PANTHER" id="PTHR45677:SF8">
    <property type="entry name" value="CYSTEINE SULFINIC ACID DECARBOXYLASE"/>
    <property type="match status" value="1"/>
</dbReference>
<evidence type="ECO:0000313" key="10">
    <source>
        <dbReference type="Proteomes" id="UP000475214"/>
    </source>
</evidence>
<dbReference type="GO" id="GO:0005737">
    <property type="term" value="C:cytoplasm"/>
    <property type="evidence" value="ECO:0007669"/>
    <property type="project" value="TreeGrafter"/>
</dbReference>
<dbReference type="AlphaFoldDB" id="A0A6L9SF82"/>
<feature type="region of interest" description="Disordered" evidence="8">
    <location>
        <begin position="533"/>
        <end position="563"/>
    </location>
</feature>
<accession>A0A6L9SF82</accession>
<protein>
    <submittedName>
        <fullName evidence="9">Aspartate aminotransferase family protein</fullName>
    </submittedName>
</protein>
<evidence type="ECO:0000313" key="9">
    <source>
        <dbReference type="EMBL" id="NEE03866.1"/>
    </source>
</evidence>
<evidence type="ECO:0000256" key="6">
    <source>
        <dbReference type="PIRSR" id="PIRSR602129-50"/>
    </source>
</evidence>
<dbReference type="EMBL" id="JAAGOA010000026">
    <property type="protein sequence ID" value="NEE03866.1"/>
    <property type="molecule type" value="Genomic_DNA"/>
</dbReference>
<gene>
    <name evidence="9" type="ORF">G1H10_27230</name>
</gene>
<dbReference type="InterPro" id="IPR015424">
    <property type="entry name" value="PyrdxlP-dep_Trfase"/>
</dbReference>
<dbReference type="InterPro" id="IPR010977">
    <property type="entry name" value="Aromatic_deC"/>
</dbReference>
<keyword evidence="3" id="KW-0210">Decarboxylase</keyword>
<dbReference type="Gene3D" id="3.40.640.10">
    <property type="entry name" value="Type I PLP-dependent aspartate aminotransferase-like (Major domain)"/>
    <property type="match status" value="1"/>
</dbReference>
<dbReference type="InterPro" id="IPR021115">
    <property type="entry name" value="Pyridoxal-P_BS"/>
</dbReference>
<dbReference type="GO" id="GO:0006520">
    <property type="term" value="P:amino acid metabolic process"/>
    <property type="evidence" value="ECO:0007669"/>
    <property type="project" value="InterPro"/>
</dbReference>
<keyword evidence="9" id="KW-0808">Transferase</keyword>
<name>A0A6L9SF82_9ACTN</name>
<evidence type="ECO:0000256" key="7">
    <source>
        <dbReference type="RuleBase" id="RU000382"/>
    </source>
</evidence>
<dbReference type="Pfam" id="PF00282">
    <property type="entry name" value="Pyridoxal_deC"/>
    <property type="match status" value="1"/>
</dbReference>
<dbReference type="RefSeq" id="WP_163743898.1">
    <property type="nucleotide sequence ID" value="NZ_JAAGOA010000026.1"/>
</dbReference>
<dbReference type="InterPro" id="IPR015421">
    <property type="entry name" value="PyrdxlP-dep_Trfase_major"/>
</dbReference>
<reference evidence="9 10" key="1">
    <citation type="submission" date="2020-02" db="EMBL/GenBank/DDBJ databases">
        <authorList>
            <person name="Li X.-J."/>
            <person name="Han X.-M."/>
        </authorList>
    </citation>
    <scope>NUCLEOTIDE SEQUENCE [LARGE SCALE GENOMIC DNA]</scope>
    <source>
        <strain evidence="9 10">CCTCC AB 2017055</strain>
    </source>
</reference>
<dbReference type="PRINTS" id="PR00800">
    <property type="entry name" value="YHDCRBOXLASE"/>
</dbReference>
<keyword evidence="10" id="KW-1185">Reference proteome</keyword>
<dbReference type="GO" id="GO:0019752">
    <property type="term" value="P:carboxylic acid metabolic process"/>
    <property type="evidence" value="ECO:0007669"/>
    <property type="project" value="InterPro"/>
</dbReference>
<dbReference type="InterPro" id="IPR002129">
    <property type="entry name" value="PyrdxlP-dep_de-COase"/>
</dbReference>
<keyword evidence="5 7" id="KW-0456">Lyase</keyword>
<evidence type="ECO:0000256" key="2">
    <source>
        <dbReference type="ARBA" id="ARBA00009533"/>
    </source>
</evidence>
<keyword evidence="4 6" id="KW-0663">Pyridoxal phosphate</keyword>
<comment type="cofactor">
    <cofactor evidence="1 6 7">
        <name>pyridoxal 5'-phosphate</name>
        <dbReference type="ChEBI" id="CHEBI:597326"/>
    </cofactor>
</comment>
<evidence type="ECO:0000256" key="4">
    <source>
        <dbReference type="ARBA" id="ARBA00022898"/>
    </source>
</evidence>
<evidence type="ECO:0000256" key="8">
    <source>
        <dbReference type="SAM" id="MobiDB-lite"/>
    </source>
</evidence>
<comment type="caution">
    <text evidence="9">The sequence shown here is derived from an EMBL/GenBank/DDBJ whole genome shotgun (WGS) entry which is preliminary data.</text>
</comment>
<organism evidence="9 10">
    <name type="scientific">Phytoactinopolyspora halotolerans</name>
    <dbReference type="NCBI Taxonomy" id="1981512"/>
    <lineage>
        <taxon>Bacteria</taxon>
        <taxon>Bacillati</taxon>
        <taxon>Actinomycetota</taxon>
        <taxon>Actinomycetes</taxon>
        <taxon>Jiangellales</taxon>
        <taxon>Jiangellaceae</taxon>
        <taxon>Phytoactinopolyspora</taxon>
    </lineage>
</organism>
<feature type="region of interest" description="Disordered" evidence="8">
    <location>
        <begin position="190"/>
        <end position="210"/>
    </location>
</feature>
<dbReference type="GO" id="GO:0030170">
    <property type="term" value="F:pyridoxal phosphate binding"/>
    <property type="evidence" value="ECO:0007669"/>
    <property type="project" value="InterPro"/>
</dbReference>
<dbReference type="GO" id="GO:0004058">
    <property type="term" value="F:aromatic-L-amino-acid decarboxylase activity"/>
    <property type="evidence" value="ECO:0007669"/>
    <property type="project" value="UniProtKB-ARBA"/>
</dbReference>
<dbReference type="Gene3D" id="3.90.1150.10">
    <property type="entry name" value="Aspartate Aminotransferase, domain 1"/>
    <property type="match status" value="1"/>
</dbReference>
<evidence type="ECO:0000256" key="1">
    <source>
        <dbReference type="ARBA" id="ARBA00001933"/>
    </source>
</evidence>